<feature type="transmembrane region" description="Helical" evidence="1">
    <location>
        <begin position="44"/>
        <end position="60"/>
    </location>
</feature>
<feature type="transmembrane region" description="Helical" evidence="1">
    <location>
        <begin position="135"/>
        <end position="154"/>
    </location>
</feature>
<dbReference type="GO" id="GO:0015708">
    <property type="term" value="P:silicic acid import across plasma membrane"/>
    <property type="evidence" value="ECO:0007669"/>
    <property type="project" value="InterPro"/>
</dbReference>
<feature type="transmembrane region" description="Helical" evidence="1">
    <location>
        <begin position="364"/>
        <end position="387"/>
    </location>
</feature>
<evidence type="ECO:0008006" key="3">
    <source>
        <dbReference type="Google" id="ProtNLM"/>
    </source>
</evidence>
<dbReference type="AlphaFoldDB" id="A0A7S3KVX3"/>
<feature type="transmembrane region" description="Helical" evidence="1">
    <location>
        <begin position="12"/>
        <end position="32"/>
    </location>
</feature>
<name>A0A7S3KVX3_9STRA</name>
<organism evidence="2">
    <name type="scientific">Amphora coffeiformis</name>
    <dbReference type="NCBI Taxonomy" id="265554"/>
    <lineage>
        <taxon>Eukaryota</taxon>
        <taxon>Sar</taxon>
        <taxon>Stramenopiles</taxon>
        <taxon>Ochrophyta</taxon>
        <taxon>Bacillariophyta</taxon>
        <taxon>Bacillariophyceae</taxon>
        <taxon>Bacillariophycidae</taxon>
        <taxon>Thalassiophysales</taxon>
        <taxon>Catenulaceae</taxon>
        <taxon>Amphora</taxon>
    </lineage>
</organism>
<accession>A0A7S3KVX3</accession>
<gene>
    <name evidence="2" type="ORF">ACOF00016_LOCUS666</name>
</gene>
<feature type="transmembrane region" description="Helical" evidence="1">
    <location>
        <begin position="399"/>
        <end position="425"/>
    </location>
</feature>
<feature type="transmembrane region" description="Helical" evidence="1">
    <location>
        <begin position="174"/>
        <end position="197"/>
    </location>
</feature>
<proteinExistence type="predicted"/>
<evidence type="ECO:0000256" key="1">
    <source>
        <dbReference type="SAM" id="Phobius"/>
    </source>
</evidence>
<keyword evidence="1" id="KW-0472">Membrane</keyword>
<keyword evidence="1" id="KW-0812">Transmembrane</keyword>
<feature type="transmembrane region" description="Helical" evidence="1">
    <location>
        <begin position="106"/>
        <end position="123"/>
    </location>
</feature>
<dbReference type="InterPro" id="IPR004693">
    <property type="entry name" value="Silicon_transpt"/>
</dbReference>
<sequence length="487" mass="53861">MVEFSTFDYVKMAYSVGLVIFSICIVTALMWAEKTSISEDSSPIVAFLAMWIGILWMTMVEGGQCSMVGLPPIDRELYKESHPITYSICSLGHKGDNLNRYLMGRQFMVIFINFTIGLAGAPVEDAEVFGLPDWLTAIFLGSGIAMVLTNVNIGQLTSQCNASHCMLDYINTHFMTFTLYVTLAIEFTGVMHVCYVIRDCFYWASGKPVVSAEPPKAGFTLFFYWIRVLFSVCVLGFAIAVTLAAIFDDKTAVWDGVPPIASVLLLLFFMVIIGMLEGMQIAFFAVCKLPEAERAKSPWAQKTVDLLFKNDGRNLPGFMVGRQMTVTLCFFIVGRILSVDVDMDAEGHTTSDNIFGVPDNFQTFLGMGFLGAILTTVLASITWQLVAGAFPLTFLSFPLVYILLNCALALEFTGLCHASWFFAMIHKRIAGFQRDEFYVGTPEERAAMGKKDDEESVASHAHVGTAFVNDETKMANKTKTVSNDENA</sequence>
<protein>
    <recommendedName>
        <fullName evidence="3">Silicon transporter</fullName>
    </recommendedName>
</protein>
<keyword evidence="1" id="KW-1133">Transmembrane helix</keyword>
<dbReference type="Pfam" id="PF03842">
    <property type="entry name" value="Silic_transp"/>
    <property type="match status" value="1"/>
</dbReference>
<dbReference type="EMBL" id="HBIM01000764">
    <property type="protein sequence ID" value="CAE0402376.1"/>
    <property type="molecule type" value="Transcribed_RNA"/>
</dbReference>
<feature type="transmembrane region" description="Helical" evidence="1">
    <location>
        <begin position="224"/>
        <end position="247"/>
    </location>
</feature>
<feature type="transmembrane region" description="Helical" evidence="1">
    <location>
        <begin position="259"/>
        <end position="286"/>
    </location>
</feature>
<reference evidence="2" key="1">
    <citation type="submission" date="2021-01" db="EMBL/GenBank/DDBJ databases">
        <authorList>
            <person name="Corre E."/>
            <person name="Pelletier E."/>
            <person name="Niang G."/>
            <person name="Scheremetjew M."/>
            <person name="Finn R."/>
            <person name="Kale V."/>
            <person name="Holt S."/>
            <person name="Cochrane G."/>
            <person name="Meng A."/>
            <person name="Brown T."/>
            <person name="Cohen L."/>
        </authorList>
    </citation>
    <scope>NUCLEOTIDE SEQUENCE</scope>
    <source>
        <strain evidence="2">CCMP127</strain>
    </source>
</reference>
<evidence type="ECO:0000313" key="2">
    <source>
        <dbReference type="EMBL" id="CAE0402376.1"/>
    </source>
</evidence>